<dbReference type="AlphaFoldDB" id="A0A7C3UYR7"/>
<dbReference type="Pfam" id="PF05494">
    <property type="entry name" value="MlaC"/>
    <property type="match status" value="1"/>
</dbReference>
<evidence type="ECO:0000256" key="1">
    <source>
        <dbReference type="SAM" id="SignalP"/>
    </source>
</evidence>
<accession>A0A7C3UYR7</accession>
<dbReference type="InterPro" id="IPR042245">
    <property type="entry name" value="Tgt2/MlaC_sf"/>
</dbReference>
<feature type="signal peptide" evidence="1">
    <location>
        <begin position="1"/>
        <end position="24"/>
    </location>
</feature>
<dbReference type="PANTHER" id="PTHR36573">
    <property type="entry name" value="INTERMEMBRANE PHOSPHOLIPID TRANSPORT SYSTEM BINDING PROTEIN MLAC"/>
    <property type="match status" value="1"/>
</dbReference>
<comment type="caution">
    <text evidence="2">The sequence shown here is derived from an EMBL/GenBank/DDBJ whole genome shotgun (WGS) entry which is preliminary data.</text>
</comment>
<name>A0A7C3UYR7_9BACT</name>
<dbReference type="InterPro" id="IPR008869">
    <property type="entry name" value="MlaC/ttg2D"/>
</dbReference>
<dbReference type="EMBL" id="DTMF01000114">
    <property type="protein sequence ID" value="HGF33601.1"/>
    <property type="molecule type" value="Genomic_DNA"/>
</dbReference>
<sequence length="201" mass="22276">MKQLAKIMVAALSVFWLAAAPALGASTPTAFVKGILDEVMAIQGNPALEGPAHEPARAQAIRRIIQKNFDFPYMAQDSLGKAYENLNPGQRQEFTDVFSSLFQSSYTNMVLRFLKRETIKYGKETLTGNKAKVDTTLMRANDAIQVEYLAHQKSGGWLLYDVIVDGVSILDKYKSGFAREIQAGSFDSLMGKMKTQLKDVE</sequence>
<reference evidence="2" key="1">
    <citation type="journal article" date="2020" name="mSystems">
        <title>Genome- and Community-Level Interaction Insights into Carbon Utilization and Element Cycling Functions of Hydrothermarchaeota in Hydrothermal Sediment.</title>
        <authorList>
            <person name="Zhou Z."/>
            <person name="Liu Y."/>
            <person name="Xu W."/>
            <person name="Pan J."/>
            <person name="Luo Z.H."/>
            <person name="Li M."/>
        </authorList>
    </citation>
    <scope>NUCLEOTIDE SEQUENCE [LARGE SCALE GENOMIC DNA]</scope>
    <source>
        <strain evidence="2">SpSt-897</strain>
    </source>
</reference>
<dbReference type="PANTHER" id="PTHR36573:SF1">
    <property type="entry name" value="INTERMEMBRANE PHOSPHOLIPID TRANSPORT SYSTEM BINDING PROTEIN MLAC"/>
    <property type="match status" value="1"/>
</dbReference>
<organism evidence="2">
    <name type="scientific">Desulfobacca acetoxidans</name>
    <dbReference type="NCBI Taxonomy" id="60893"/>
    <lineage>
        <taxon>Bacteria</taxon>
        <taxon>Pseudomonadati</taxon>
        <taxon>Thermodesulfobacteriota</taxon>
        <taxon>Desulfobaccia</taxon>
        <taxon>Desulfobaccales</taxon>
        <taxon>Desulfobaccaceae</taxon>
        <taxon>Desulfobacca</taxon>
    </lineage>
</organism>
<gene>
    <name evidence="2" type="ORF">ENW96_04310</name>
</gene>
<feature type="chain" id="PRO_5028273975" evidence="1">
    <location>
        <begin position="25"/>
        <end position="201"/>
    </location>
</feature>
<evidence type="ECO:0000313" key="2">
    <source>
        <dbReference type="EMBL" id="HGF33601.1"/>
    </source>
</evidence>
<protein>
    <submittedName>
        <fullName evidence="2">ABC transporter substrate-binding protein</fullName>
    </submittedName>
</protein>
<keyword evidence="1" id="KW-0732">Signal</keyword>
<proteinExistence type="predicted"/>
<dbReference type="PIRSF" id="PIRSF004649">
    <property type="entry name" value="MlaC"/>
    <property type="match status" value="1"/>
</dbReference>
<dbReference type="Gene3D" id="3.10.450.710">
    <property type="entry name" value="Tgt2/MlaC"/>
    <property type="match status" value="1"/>
</dbReference>